<dbReference type="Proteomes" id="UP000238350">
    <property type="component" value="Unassembled WGS sequence"/>
</dbReference>
<dbReference type="GeneID" id="36517842"/>
<dbReference type="PANTHER" id="PTHR21230:SF26">
    <property type="entry name" value="VESICLE TRANSPORT THROUGH INTERACTION WITH T-SNARES HOMOLOG 1A"/>
    <property type="match status" value="1"/>
</dbReference>
<dbReference type="InterPro" id="IPR007705">
    <property type="entry name" value="Vesicle_trsprt_v-SNARE_N"/>
</dbReference>
<sequence length="225" mass="25514">MSIALKDADDGLFSNYETEFQLAYGEISQNLDEFVHLTAAEQRKTATGIQRAIDEAYEIIDQMAVEVQSIPSSQRSRYNNKLRGYRSDIEKAKRRIKSLRENVDRNELLGVASQGVGRDVGADQRQQLLAGQESLDRSSERLRESQRVANETESVGANILTDLRAQREQIVNSRNTLTEADNYVDKSLRTLRSMARRMAANKVITYAIIAILVVLIIFVLLSKFW</sequence>
<dbReference type="SUPFAM" id="SSF58038">
    <property type="entry name" value="SNARE fusion complex"/>
    <property type="match status" value="1"/>
</dbReference>
<dbReference type="SUPFAM" id="SSF47661">
    <property type="entry name" value="t-snare proteins"/>
    <property type="match status" value="1"/>
</dbReference>
<keyword evidence="5" id="KW-0653">Protein transport</keyword>
<dbReference type="GO" id="GO:0006896">
    <property type="term" value="P:Golgi to vacuole transport"/>
    <property type="evidence" value="ECO:0007669"/>
    <property type="project" value="TreeGrafter"/>
</dbReference>
<keyword evidence="4 10" id="KW-0812">Transmembrane</keyword>
<comment type="subcellular location">
    <subcellularLocation>
        <location evidence="1">Golgi apparatus membrane</location>
        <topology evidence="1">Single-pass type IV membrane protein</topology>
    </subcellularLocation>
</comment>
<evidence type="ECO:0000256" key="8">
    <source>
        <dbReference type="ARBA" id="ARBA00023136"/>
    </source>
</evidence>
<keyword evidence="3" id="KW-0813">Transport</keyword>
<dbReference type="GO" id="GO:0016236">
    <property type="term" value="P:macroautophagy"/>
    <property type="evidence" value="ECO:0007669"/>
    <property type="project" value="TreeGrafter"/>
</dbReference>
<accession>A0A2T0FNB4</accession>
<evidence type="ECO:0000256" key="10">
    <source>
        <dbReference type="SAM" id="Phobius"/>
    </source>
</evidence>
<comment type="caution">
    <text evidence="12">The sequence shown here is derived from an EMBL/GenBank/DDBJ whole genome shotgun (WGS) entry which is preliminary data.</text>
</comment>
<dbReference type="FunFam" id="1.20.5.110:FF:000002">
    <property type="entry name" value="Vesicle transport through interaction with t-SNAREsB"/>
    <property type="match status" value="1"/>
</dbReference>
<keyword evidence="6 10" id="KW-1133">Transmembrane helix</keyword>
<keyword evidence="7 9" id="KW-0175">Coiled coil</keyword>
<dbReference type="GO" id="GO:0000149">
    <property type="term" value="F:SNARE binding"/>
    <property type="evidence" value="ECO:0007669"/>
    <property type="project" value="TreeGrafter"/>
</dbReference>
<evidence type="ECO:0000256" key="7">
    <source>
        <dbReference type="ARBA" id="ARBA00023054"/>
    </source>
</evidence>
<dbReference type="GO" id="GO:0000139">
    <property type="term" value="C:Golgi membrane"/>
    <property type="evidence" value="ECO:0007669"/>
    <property type="project" value="UniProtKB-SubCell"/>
</dbReference>
<evidence type="ECO:0000313" key="12">
    <source>
        <dbReference type="EMBL" id="PRT56474.1"/>
    </source>
</evidence>
<evidence type="ECO:0000256" key="6">
    <source>
        <dbReference type="ARBA" id="ARBA00022989"/>
    </source>
</evidence>
<evidence type="ECO:0000313" key="13">
    <source>
        <dbReference type="Proteomes" id="UP000238350"/>
    </source>
</evidence>
<comment type="similarity">
    <text evidence="2">Belongs to the VTI1 family.</text>
</comment>
<dbReference type="Gene3D" id="1.20.58.400">
    <property type="entry name" value="t-snare proteins"/>
    <property type="match status" value="1"/>
</dbReference>
<dbReference type="InterPro" id="IPR010989">
    <property type="entry name" value="SNARE"/>
</dbReference>
<dbReference type="GO" id="GO:0031902">
    <property type="term" value="C:late endosome membrane"/>
    <property type="evidence" value="ECO:0007669"/>
    <property type="project" value="TreeGrafter"/>
</dbReference>
<feature type="domain" description="T-SNARE coiled-coil homology" evidence="11">
    <location>
        <begin position="127"/>
        <end position="194"/>
    </location>
</feature>
<dbReference type="InterPro" id="IPR000727">
    <property type="entry name" value="T_SNARE_dom"/>
</dbReference>
<dbReference type="SMART" id="SM00397">
    <property type="entry name" value="t_SNARE"/>
    <property type="match status" value="1"/>
</dbReference>
<dbReference type="GO" id="GO:0048280">
    <property type="term" value="P:vesicle fusion with Golgi apparatus"/>
    <property type="evidence" value="ECO:0007669"/>
    <property type="project" value="TreeGrafter"/>
</dbReference>
<evidence type="ECO:0000256" key="1">
    <source>
        <dbReference type="ARBA" id="ARBA00004409"/>
    </source>
</evidence>
<dbReference type="EMBL" id="NDIQ01000022">
    <property type="protein sequence ID" value="PRT56474.1"/>
    <property type="molecule type" value="Genomic_DNA"/>
</dbReference>
<dbReference type="GO" id="GO:0042147">
    <property type="term" value="P:retrograde transport, endosome to Golgi"/>
    <property type="evidence" value="ECO:0007669"/>
    <property type="project" value="TreeGrafter"/>
</dbReference>
<protein>
    <submittedName>
        <fullName evidence="12">t-SNARE VTI1</fullName>
    </submittedName>
</protein>
<dbReference type="GO" id="GO:0012507">
    <property type="term" value="C:ER to Golgi transport vesicle membrane"/>
    <property type="evidence" value="ECO:0007669"/>
    <property type="project" value="TreeGrafter"/>
</dbReference>
<proteinExistence type="inferred from homology"/>
<dbReference type="AlphaFoldDB" id="A0A2T0FNB4"/>
<dbReference type="Pfam" id="PF12352">
    <property type="entry name" value="V-SNARE_C"/>
    <property type="match status" value="1"/>
</dbReference>
<dbReference type="PANTHER" id="PTHR21230">
    <property type="entry name" value="VESICLE TRANSPORT V-SNARE PROTEIN VTI1-RELATED"/>
    <property type="match status" value="1"/>
</dbReference>
<keyword evidence="8 10" id="KW-0472">Membrane</keyword>
<evidence type="ECO:0000256" key="3">
    <source>
        <dbReference type="ARBA" id="ARBA00022448"/>
    </source>
</evidence>
<dbReference type="GO" id="GO:0031201">
    <property type="term" value="C:SNARE complex"/>
    <property type="evidence" value="ECO:0007669"/>
    <property type="project" value="TreeGrafter"/>
</dbReference>
<dbReference type="Pfam" id="PF05008">
    <property type="entry name" value="V-SNARE"/>
    <property type="match status" value="1"/>
</dbReference>
<reference evidence="12 13" key="1">
    <citation type="submission" date="2017-04" db="EMBL/GenBank/DDBJ databases">
        <title>Genome sequencing of [Candida] sorbophila.</title>
        <authorList>
            <person name="Ahn J.O."/>
        </authorList>
    </citation>
    <scope>NUCLEOTIDE SEQUENCE [LARGE SCALE GENOMIC DNA]</scope>
    <source>
        <strain evidence="12 13">DS02</strain>
    </source>
</reference>
<evidence type="ECO:0000256" key="9">
    <source>
        <dbReference type="SAM" id="Coils"/>
    </source>
</evidence>
<dbReference type="OrthoDB" id="430637at2759"/>
<evidence type="ECO:0000256" key="4">
    <source>
        <dbReference type="ARBA" id="ARBA00022692"/>
    </source>
</evidence>
<feature type="coiled-coil region" evidence="9">
    <location>
        <begin position="75"/>
        <end position="109"/>
    </location>
</feature>
<dbReference type="GO" id="GO:0005484">
    <property type="term" value="F:SNAP receptor activity"/>
    <property type="evidence" value="ECO:0007669"/>
    <property type="project" value="InterPro"/>
</dbReference>
<gene>
    <name evidence="12" type="ORF">B9G98_04094</name>
</gene>
<dbReference type="Gene3D" id="1.20.5.110">
    <property type="match status" value="1"/>
</dbReference>
<dbReference type="InterPro" id="IPR027027">
    <property type="entry name" value="GOSR2/Membrin/Bos1"/>
</dbReference>
<dbReference type="STRING" id="45607.A0A2T0FNB4"/>
<dbReference type="PIRSF" id="PIRSF028865">
    <property type="entry name" value="Membrin-2"/>
    <property type="match status" value="1"/>
</dbReference>
<evidence type="ECO:0000259" key="11">
    <source>
        <dbReference type="SMART" id="SM00397"/>
    </source>
</evidence>
<dbReference type="CDD" id="cd15862">
    <property type="entry name" value="SNARE_Vti1"/>
    <property type="match status" value="1"/>
</dbReference>
<organism evidence="12 13">
    <name type="scientific">Wickerhamiella sorbophila</name>
    <dbReference type="NCBI Taxonomy" id="45607"/>
    <lineage>
        <taxon>Eukaryota</taxon>
        <taxon>Fungi</taxon>
        <taxon>Dikarya</taxon>
        <taxon>Ascomycota</taxon>
        <taxon>Saccharomycotina</taxon>
        <taxon>Dipodascomycetes</taxon>
        <taxon>Dipodascales</taxon>
        <taxon>Trichomonascaceae</taxon>
        <taxon>Wickerhamiella</taxon>
    </lineage>
</organism>
<dbReference type="GO" id="GO:0006886">
    <property type="term" value="P:intracellular protein transport"/>
    <property type="evidence" value="ECO:0007669"/>
    <property type="project" value="InterPro"/>
</dbReference>
<dbReference type="RefSeq" id="XP_024666419.1">
    <property type="nucleotide sequence ID" value="XM_024810651.1"/>
</dbReference>
<dbReference type="GO" id="GO:0005829">
    <property type="term" value="C:cytosol"/>
    <property type="evidence" value="ECO:0007669"/>
    <property type="project" value="GOC"/>
</dbReference>
<evidence type="ECO:0000256" key="5">
    <source>
        <dbReference type="ARBA" id="ARBA00022927"/>
    </source>
</evidence>
<dbReference type="InterPro" id="IPR038407">
    <property type="entry name" value="v-SNARE_N_sf"/>
</dbReference>
<feature type="transmembrane region" description="Helical" evidence="10">
    <location>
        <begin position="203"/>
        <end position="221"/>
    </location>
</feature>
<name>A0A2T0FNB4_9ASCO</name>
<evidence type="ECO:0000256" key="2">
    <source>
        <dbReference type="ARBA" id="ARBA00006108"/>
    </source>
</evidence>
<dbReference type="GO" id="GO:0006891">
    <property type="term" value="P:intra-Golgi vesicle-mediated transport"/>
    <property type="evidence" value="ECO:0007669"/>
    <property type="project" value="TreeGrafter"/>
</dbReference>
<dbReference type="GO" id="GO:0005789">
    <property type="term" value="C:endoplasmic reticulum membrane"/>
    <property type="evidence" value="ECO:0007669"/>
    <property type="project" value="TreeGrafter"/>
</dbReference>
<keyword evidence="13" id="KW-1185">Reference proteome</keyword>